<dbReference type="PANTHER" id="PTHR33877">
    <property type="entry name" value="SLL1193 PROTEIN"/>
    <property type="match status" value="1"/>
</dbReference>
<dbReference type="Gene3D" id="1.10.30.50">
    <property type="match status" value="1"/>
</dbReference>
<comment type="caution">
    <text evidence="2">The sequence shown here is derived from an EMBL/GenBank/DDBJ whole genome shotgun (WGS) entry which is preliminary data.</text>
</comment>
<evidence type="ECO:0000259" key="1">
    <source>
        <dbReference type="SMART" id="SM00507"/>
    </source>
</evidence>
<evidence type="ECO:0000313" key="2">
    <source>
        <dbReference type="EMBL" id="MBE9032414.1"/>
    </source>
</evidence>
<dbReference type="SMART" id="SM00507">
    <property type="entry name" value="HNHc"/>
    <property type="match status" value="1"/>
</dbReference>
<protein>
    <submittedName>
        <fullName evidence="2">HNH endonuclease</fullName>
    </submittedName>
</protein>
<keyword evidence="2" id="KW-0378">Hydrolase</keyword>
<dbReference type="RefSeq" id="WP_264327233.1">
    <property type="nucleotide sequence ID" value="NZ_JADEXQ010000104.1"/>
</dbReference>
<dbReference type="GO" id="GO:0008270">
    <property type="term" value="F:zinc ion binding"/>
    <property type="evidence" value="ECO:0007669"/>
    <property type="project" value="InterPro"/>
</dbReference>
<gene>
    <name evidence="2" type="ORF">IQ266_21995</name>
</gene>
<dbReference type="CDD" id="cd00085">
    <property type="entry name" value="HNHc"/>
    <property type="match status" value="1"/>
</dbReference>
<reference evidence="2" key="1">
    <citation type="submission" date="2020-10" db="EMBL/GenBank/DDBJ databases">
        <authorList>
            <person name="Castelo-Branco R."/>
            <person name="Eusebio N."/>
            <person name="Adriana R."/>
            <person name="Vieira A."/>
            <person name="Brugerolle De Fraissinette N."/>
            <person name="Rezende De Castro R."/>
            <person name="Schneider M.P."/>
            <person name="Vasconcelos V."/>
            <person name="Leao P.N."/>
        </authorList>
    </citation>
    <scope>NUCLEOTIDE SEQUENCE</scope>
    <source>
        <strain evidence="2">LEGE 11480</strain>
    </source>
</reference>
<evidence type="ECO:0000313" key="3">
    <source>
        <dbReference type="Proteomes" id="UP000625316"/>
    </source>
</evidence>
<dbReference type="GO" id="GO:0003676">
    <property type="term" value="F:nucleic acid binding"/>
    <property type="evidence" value="ECO:0007669"/>
    <property type="project" value="InterPro"/>
</dbReference>
<organism evidence="2 3">
    <name type="scientific">Romeriopsis navalis LEGE 11480</name>
    <dbReference type="NCBI Taxonomy" id="2777977"/>
    <lineage>
        <taxon>Bacteria</taxon>
        <taxon>Bacillati</taxon>
        <taxon>Cyanobacteriota</taxon>
        <taxon>Cyanophyceae</taxon>
        <taxon>Leptolyngbyales</taxon>
        <taxon>Leptolyngbyaceae</taxon>
        <taxon>Romeriopsis</taxon>
        <taxon>Romeriopsis navalis</taxon>
    </lineage>
</organism>
<sequence>MAREYITAELRRLIIDRARGCCEYCQFPMRFSLDSMEIDHILQVSLGGVTIAENLAFACHGCNQYKHNRAKGVDVSSNREVPLYHPRLMNWETHFAWSEDTTHVVGKTPTGRVTVQLLKMNRAGAVNLRRVLNMSGDHPPS</sequence>
<keyword evidence="2" id="KW-0255">Endonuclease</keyword>
<dbReference type="PANTHER" id="PTHR33877:SF1">
    <property type="entry name" value="TYPE IV METHYL-DIRECTED RESTRICTION ENZYME ECOKMCRA"/>
    <property type="match status" value="1"/>
</dbReference>
<dbReference type="InterPro" id="IPR052892">
    <property type="entry name" value="NA-targeting_endonuclease"/>
</dbReference>
<dbReference type="Pfam" id="PF01844">
    <property type="entry name" value="HNH"/>
    <property type="match status" value="1"/>
</dbReference>
<dbReference type="EMBL" id="JADEXQ010000104">
    <property type="protein sequence ID" value="MBE9032414.1"/>
    <property type="molecule type" value="Genomic_DNA"/>
</dbReference>
<keyword evidence="2" id="KW-0540">Nuclease</keyword>
<feature type="domain" description="HNH nuclease" evidence="1">
    <location>
        <begin position="9"/>
        <end position="64"/>
    </location>
</feature>
<proteinExistence type="predicted"/>
<dbReference type="GO" id="GO:0004519">
    <property type="term" value="F:endonuclease activity"/>
    <property type="evidence" value="ECO:0007669"/>
    <property type="project" value="UniProtKB-KW"/>
</dbReference>
<dbReference type="InterPro" id="IPR002711">
    <property type="entry name" value="HNH"/>
</dbReference>
<accession>A0A928VUE0</accession>
<dbReference type="AlphaFoldDB" id="A0A928VUE0"/>
<keyword evidence="3" id="KW-1185">Reference proteome</keyword>
<name>A0A928VUE0_9CYAN</name>
<dbReference type="Proteomes" id="UP000625316">
    <property type="component" value="Unassembled WGS sequence"/>
</dbReference>
<dbReference type="InterPro" id="IPR003615">
    <property type="entry name" value="HNH_nuc"/>
</dbReference>